<protein>
    <submittedName>
        <fullName evidence="3">Chromate resistance exported protein</fullName>
    </submittedName>
</protein>
<feature type="domain" description="ChrB C-terminal" evidence="1">
    <location>
        <begin position="181"/>
        <end position="316"/>
    </location>
</feature>
<sequence>MNSKWIIFSYSIAATKSSERVRFWRRVSAVGAVQLKTSLYVLPRQDSLLEHVTWLMREVEDAGGEAAFFLSENVHTLSQAEVQHLFTRQSDAAYAALREKARLTATALSAPEADSPTAHARTAFRKFRRELDAIRGTDYFPSGEFERTRRDLDTLEEGFLETGAAPALPRLATADYKGKTWVTREAPYIDRLSTFWAISRYVDKTAQLRFLSPEEAPRAGEIPFDMSEGIFSHTGPLITFEVVLKSFGIGEGTDAVARGLARLTDLVRCIDTREDEILPPDAELLRRLLDGYIALSQNDHDLTQRMLPLFDAFMASCQE</sequence>
<dbReference type="EMBL" id="BLVP01000002">
    <property type="protein sequence ID" value="GFM35951.1"/>
    <property type="molecule type" value="Genomic_DNA"/>
</dbReference>
<gene>
    <name evidence="3" type="primary">chrB</name>
    <name evidence="3" type="ORF">DSM19430T_06350</name>
</gene>
<evidence type="ECO:0000259" key="2">
    <source>
        <dbReference type="Pfam" id="PF20229"/>
    </source>
</evidence>
<accession>A0A7J0BRV1</accession>
<reference evidence="3 4" key="1">
    <citation type="submission" date="2020-05" db="EMBL/GenBank/DDBJ databases">
        <title>Draft genome sequence of Desulfovibrio psychrotolerans JS1T.</title>
        <authorList>
            <person name="Ueno A."/>
            <person name="Tamazawa S."/>
            <person name="Tamamura S."/>
            <person name="Murakami T."/>
            <person name="Kiyama T."/>
            <person name="Inomata H."/>
            <person name="Amano Y."/>
            <person name="Miyakawa K."/>
            <person name="Tamaki H."/>
            <person name="Naganuma T."/>
            <person name="Kaneko K."/>
        </authorList>
    </citation>
    <scope>NUCLEOTIDE SEQUENCE [LARGE SCALE GENOMIC DNA]</scope>
    <source>
        <strain evidence="3 4">JS1</strain>
    </source>
</reference>
<proteinExistence type="predicted"/>
<evidence type="ECO:0000313" key="4">
    <source>
        <dbReference type="Proteomes" id="UP000503820"/>
    </source>
</evidence>
<name>A0A7J0BRV1_9BACT</name>
<evidence type="ECO:0000313" key="3">
    <source>
        <dbReference type="EMBL" id="GFM35951.1"/>
    </source>
</evidence>
<dbReference type="Pfam" id="PF09828">
    <property type="entry name" value="ChrB_C"/>
    <property type="match status" value="1"/>
</dbReference>
<dbReference type="Pfam" id="PF20229">
    <property type="entry name" value="ChrB_N"/>
    <property type="match status" value="1"/>
</dbReference>
<comment type="caution">
    <text evidence="3">The sequence shown here is derived from an EMBL/GenBank/DDBJ whole genome shotgun (WGS) entry which is preliminary data.</text>
</comment>
<dbReference type="InterPro" id="IPR018634">
    <property type="entry name" value="ChrB_C"/>
</dbReference>
<organism evidence="3 4">
    <name type="scientific">Desulfovibrio psychrotolerans</name>
    <dbReference type="NCBI Taxonomy" id="415242"/>
    <lineage>
        <taxon>Bacteria</taxon>
        <taxon>Pseudomonadati</taxon>
        <taxon>Thermodesulfobacteriota</taxon>
        <taxon>Desulfovibrionia</taxon>
        <taxon>Desulfovibrionales</taxon>
        <taxon>Desulfovibrionaceae</taxon>
        <taxon>Desulfovibrio</taxon>
    </lineage>
</organism>
<dbReference type="AlphaFoldDB" id="A0A7J0BRV1"/>
<dbReference type="RefSeq" id="WP_174408652.1">
    <property type="nucleotide sequence ID" value="NZ_BLVP01000002.1"/>
</dbReference>
<keyword evidence="4" id="KW-1185">Reference proteome</keyword>
<feature type="domain" description="ChrB N-terminal" evidence="2">
    <location>
        <begin position="20"/>
        <end position="95"/>
    </location>
</feature>
<evidence type="ECO:0000259" key="1">
    <source>
        <dbReference type="Pfam" id="PF09828"/>
    </source>
</evidence>
<dbReference type="Proteomes" id="UP000503820">
    <property type="component" value="Unassembled WGS sequence"/>
</dbReference>
<dbReference type="InterPro" id="IPR046858">
    <property type="entry name" value="ChrB_N"/>
</dbReference>